<dbReference type="eggNOG" id="COG0526">
    <property type="taxonomic scope" value="Bacteria"/>
</dbReference>
<name>S9QT09_9RHOB</name>
<keyword evidence="5" id="KW-1185">Reference proteome</keyword>
<dbReference type="GO" id="GO:0015036">
    <property type="term" value="F:disulfide oxidoreductase activity"/>
    <property type="evidence" value="ECO:0007669"/>
    <property type="project" value="UniProtKB-ARBA"/>
</dbReference>
<dbReference type="PROSITE" id="PS00194">
    <property type="entry name" value="THIOREDOXIN_1"/>
    <property type="match status" value="1"/>
</dbReference>
<dbReference type="InterPro" id="IPR036249">
    <property type="entry name" value="Thioredoxin-like_sf"/>
</dbReference>
<sequence length="194" mass="20718">MLCLSGGKMKKLALALLYTAATVLAIPAHADVEAAQALRDGDMKKLNFHAEAKPAGTNAFESFDGDPLTLEDWQGKWVLVNFWATWCAPCREEMPALAQLQTDMGGEDFEVVTVAAGRNPKPAMTSFFDEIAVDNLPLHRDPKSALAREMGVLGLPITVILNPEGEEVARLQGDADWASDEARAVIGALIGAGG</sequence>
<dbReference type="Pfam" id="PF00578">
    <property type="entry name" value="AhpC-TSA"/>
    <property type="match status" value="1"/>
</dbReference>
<keyword evidence="1" id="KW-0676">Redox-active center</keyword>
<organism evidence="4 5">
    <name type="scientific">Salipiger mucosus DSM 16094</name>
    <dbReference type="NCBI Taxonomy" id="1123237"/>
    <lineage>
        <taxon>Bacteria</taxon>
        <taxon>Pseudomonadati</taxon>
        <taxon>Pseudomonadota</taxon>
        <taxon>Alphaproteobacteria</taxon>
        <taxon>Rhodobacterales</taxon>
        <taxon>Roseobacteraceae</taxon>
        <taxon>Salipiger</taxon>
    </lineage>
</organism>
<reference evidence="5" key="1">
    <citation type="journal article" date="2014" name="Stand. Genomic Sci.">
        <title>Genome sequence of the exopolysaccharide-producing Salipiger mucosus type strain (DSM 16094(T)), a moderately halophilic member of the Roseobacter clade.</title>
        <authorList>
            <person name="Riedel T."/>
            <person name="Spring S."/>
            <person name="Fiebig A."/>
            <person name="Petersen J."/>
            <person name="Kyrpides N.C."/>
            <person name="Goker M."/>
            <person name="Klenk H.P."/>
        </authorList>
    </citation>
    <scope>NUCLEOTIDE SEQUENCE [LARGE SCALE GENOMIC DNA]</scope>
    <source>
        <strain evidence="5">DSM 16094</strain>
    </source>
</reference>
<proteinExistence type="predicted"/>
<dbReference type="PANTHER" id="PTHR42852">
    <property type="entry name" value="THIOL:DISULFIDE INTERCHANGE PROTEIN DSBE"/>
    <property type="match status" value="1"/>
</dbReference>
<dbReference type="SUPFAM" id="SSF52833">
    <property type="entry name" value="Thioredoxin-like"/>
    <property type="match status" value="1"/>
</dbReference>
<dbReference type="STRING" id="1123237.Salmuc_05151"/>
<dbReference type="InterPro" id="IPR050553">
    <property type="entry name" value="Thioredoxin_ResA/DsbE_sf"/>
</dbReference>
<feature type="chain" id="PRO_5004568146" evidence="2">
    <location>
        <begin position="31"/>
        <end position="194"/>
    </location>
</feature>
<evidence type="ECO:0000256" key="1">
    <source>
        <dbReference type="ARBA" id="ARBA00023284"/>
    </source>
</evidence>
<dbReference type="PROSITE" id="PS51352">
    <property type="entry name" value="THIOREDOXIN_2"/>
    <property type="match status" value="1"/>
</dbReference>
<dbReference type="AlphaFoldDB" id="S9QT09"/>
<dbReference type="HOGENOM" id="CLU_042529_11_0_5"/>
<protein>
    <submittedName>
        <fullName evidence="4">Thiol:disulfide oxidoreductase TlpA</fullName>
    </submittedName>
</protein>
<accession>S9QT09</accession>
<gene>
    <name evidence="4" type="ORF">Salmuc_05151</name>
</gene>
<evidence type="ECO:0000313" key="4">
    <source>
        <dbReference type="EMBL" id="EPX82798.1"/>
    </source>
</evidence>
<dbReference type="CDD" id="cd02966">
    <property type="entry name" value="TlpA_like_family"/>
    <property type="match status" value="1"/>
</dbReference>
<dbReference type="Gene3D" id="3.40.30.10">
    <property type="entry name" value="Glutaredoxin"/>
    <property type="match status" value="1"/>
</dbReference>
<dbReference type="EMBL" id="APVH01000019">
    <property type="protein sequence ID" value="EPX82798.1"/>
    <property type="molecule type" value="Genomic_DNA"/>
</dbReference>
<feature type="domain" description="Thioredoxin" evidence="3">
    <location>
        <begin position="49"/>
        <end position="191"/>
    </location>
</feature>
<keyword evidence="2" id="KW-0732">Signal</keyword>
<comment type="caution">
    <text evidence="4">The sequence shown here is derived from an EMBL/GenBank/DDBJ whole genome shotgun (WGS) entry which is preliminary data.</text>
</comment>
<dbReference type="GO" id="GO:0016209">
    <property type="term" value="F:antioxidant activity"/>
    <property type="evidence" value="ECO:0007669"/>
    <property type="project" value="InterPro"/>
</dbReference>
<dbReference type="InterPro" id="IPR000866">
    <property type="entry name" value="AhpC/TSA"/>
</dbReference>
<evidence type="ECO:0000259" key="3">
    <source>
        <dbReference type="PROSITE" id="PS51352"/>
    </source>
</evidence>
<dbReference type="PANTHER" id="PTHR42852:SF18">
    <property type="entry name" value="CHROMOSOME UNDETERMINED SCAFFOLD_47, WHOLE GENOME SHOTGUN SEQUENCE"/>
    <property type="match status" value="1"/>
</dbReference>
<dbReference type="InterPro" id="IPR017937">
    <property type="entry name" value="Thioredoxin_CS"/>
</dbReference>
<feature type="signal peptide" evidence="2">
    <location>
        <begin position="1"/>
        <end position="30"/>
    </location>
</feature>
<dbReference type="InterPro" id="IPR013766">
    <property type="entry name" value="Thioredoxin_domain"/>
</dbReference>
<evidence type="ECO:0000313" key="5">
    <source>
        <dbReference type="Proteomes" id="UP000015347"/>
    </source>
</evidence>
<evidence type="ECO:0000256" key="2">
    <source>
        <dbReference type="SAM" id="SignalP"/>
    </source>
</evidence>
<dbReference type="Proteomes" id="UP000015347">
    <property type="component" value="Unassembled WGS sequence"/>
</dbReference>